<evidence type="ECO:0000256" key="5">
    <source>
        <dbReference type="ARBA" id="ARBA00023136"/>
    </source>
</evidence>
<evidence type="ECO:0000256" key="3">
    <source>
        <dbReference type="ARBA" id="ARBA00022692"/>
    </source>
</evidence>
<organism evidence="8 9">
    <name type="scientific">Zhihengliuella alba</name>
    <dbReference type="NCBI Taxonomy" id="547018"/>
    <lineage>
        <taxon>Bacteria</taxon>
        <taxon>Bacillati</taxon>
        <taxon>Actinomycetota</taxon>
        <taxon>Actinomycetes</taxon>
        <taxon>Micrococcales</taxon>
        <taxon>Micrococcaceae</taxon>
        <taxon>Zhihengliuella</taxon>
    </lineage>
</organism>
<comment type="subcellular location">
    <subcellularLocation>
        <location evidence="1">Membrane</location>
        <topology evidence="1">Multi-pass membrane protein</topology>
    </subcellularLocation>
</comment>
<keyword evidence="9" id="KW-1185">Reference proteome</keyword>
<evidence type="ECO:0000256" key="6">
    <source>
        <dbReference type="SAM" id="Phobius"/>
    </source>
</evidence>
<dbReference type="PANTHER" id="PTHR31272:SF4">
    <property type="entry name" value="CYTOCHROME C-TYPE BIOGENESIS PROTEIN HI_1454-RELATED"/>
    <property type="match status" value="1"/>
</dbReference>
<accession>A0ABP7DAV7</accession>
<feature type="transmembrane region" description="Helical" evidence="6">
    <location>
        <begin position="20"/>
        <end position="43"/>
    </location>
</feature>
<feature type="transmembrane region" description="Helical" evidence="6">
    <location>
        <begin position="95"/>
        <end position="118"/>
    </location>
</feature>
<evidence type="ECO:0000313" key="8">
    <source>
        <dbReference type="EMBL" id="GAA3703203.1"/>
    </source>
</evidence>
<protein>
    <submittedName>
        <fullName evidence="8">Cytochrome c biogenesis protein CcdA</fullName>
    </submittedName>
</protein>
<gene>
    <name evidence="8" type="ORF">GCM10022377_16040</name>
</gene>
<comment type="caution">
    <text evidence="8">The sequence shown here is derived from an EMBL/GenBank/DDBJ whole genome shotgun (WGS) entry which is preliminary data.</text>
</comment>
<evidence type="ECO:0000313" key="9">
    <source>
        <dbReference type="Proteomes" id="UP001501536"/>
    </source>
</evidence>
<name>A0ABP7DAV7_9MICC</name>
<dbReference type="EMBL" id="BAABCJ010000002">
    <property type="protein sequence ID" value="GAA3703203.1"/>
    <property type="molecule type" value="Genomic_DNA"/>
</dbReference>
<sequence>MNPFAEIVQDGSLLLAVPVAVLAGLVSFLSPCVLPLVPGYLGYVTGLTGADLAEQRRGRVVTGIALFVLGFTAVFMLAGVLFAQISIWLRFQGAWVTQLLGVVVIVMGVVFMGGLGWFQRERKVHYRPPAGLWGAPVLGFVFGLGWAPCIGPTLAAVLAMSSGPDPDVAKGALLTFAYCVGLGLPFLLIALGLRRGMGALAFFRRRQRAIMFVGGGLLVLLGLLMASGVWGLWVAELQNWFANEVRLPV</sequence>
<comment type="similarity">
    <text evidence="2">Belongs to the DsbD family.</text>
</comment>
<evidence type="ECO:0000256" key="1">
    <source>
        <dbReference type="ARBA" id="ARBA00004141"/>
    </source>
</evidence>
<dbReference type="InterPro" id="IPR051790">
    <property type="entry name" value="Cytochrome_c-biogenesis_DsbD"/>
</dbReference>
<keyword evidence="3 6" id="KW-0812">Transmembrane</keyword>
<evidence type="ECO:0000259" key="7">
    <source>
        <dbReference type="Pfam" id="PF02683"/>
    </source>
</evidence>
<dbReference type="RefSeq" id="WP_344882618.1">
    <property type="nucleotide sequence ID" value="NZ_BAABCJ010000002.1"/>
</dbReference>
<keyword evidence="5 6" id="KW-0472">Membrane</keyword>
<evidence type="ECO:0000256" key="2">
    <source>
        <dbReference type="ARBA" id="ARBA00006143"/>
    </source>
</evidence>
<dbReference type="InterPro" id="IPR003834">
    <property type="entry name" value="Cyt_c_assmbl_TM_dom"/>
</dbReference>
<dbReference type="Pfam" id="PF02683">
    <property type="entry name" value="DsbD_TM"/>
    <property type="match status" value="1"/>
</dbReference>
<keyword evidence="4 6" id="KW-1133">Transmembrane helix</keyword>
<feature type="transmembrane region" description="Helical" evidence="6">
    <location>
        <begin position="172"/>
        <end position="193"/>
    </location>
</feature>
<reference evidence="9" key="1">
    <citation type="journal article" date="2019" name="Int. J. Syst. Evol. Microbiol.">
        <title>The Global Catalogue of Microorganisms (GCM) 10K type strain sequencing project: providing services to taxonomists for standard genome sequencing and annotation.</title>
        <authorList>
            <consortium name="The Broad Institute Genomics Platform"/>
            <consortium name="The Broad Institute Genome Sequencing Center for Infectious Disease"/>
            <person name="Wu L."/>
            <person name="Ma J."/>
        </authorList>
    </citation>
    <scope>NUCLEOTIDE SEQUENCE [LARGE SCALE GENOMIC DNA]</scope>
    <source>
        <strain evidence="9">JCM 16961</strain>
    </source>
</reference>
<dbReference type="Proteomes" id="UP001501536">
    <property type="component" value="Unassembled WGS sequence"/>
</dbReference>
<feature type="transmembrane region" description="Helical" evidence="6">
    <location>
        <begin position="130"/>
        <end position="160"/>
    </location>
</feature>
<proteinExistence type="inferred from homology"/>
<feature type="domain" description="Cytochrome C biogenesis protein transmembrane" evidence="7">
    <location>
        <begin position="14"/>
        <end position="209"/>
    </location>
</feature>
<dbReference type="PANTHER" id="PTHR31272">
    <property type="entry name" value="CYTOCHROME C-TYPE BIOGENESIS PROTEIN HI_1454-RELATED"/>
    <property type="match status" value="1"/>
</dbReference>
<feature type="transmembrane region" description="Helical" evidence="6">
    <location>
        <begin position="209"/>
        <end position="233"/>
    </location>
</feature>
<evidence type="ECO:0000256" key="4">
    <source>
        <dbReference type="ARBA" id="ARBA00022989"/>
    </source>
</evidence>
<feature type="transmembrane region" description="Helical" evidence="6">
    <location>
        <begin position="64"/>
        <end position="89"/>
    </location>
</feature>